<keyword evidence="3" id="KW-1185">Reference proteome</keyword>
<reference evidence="2 3" key="1">
    <citation type="submission" date="2022-05" db="EMBL/GenBank/DDBJ databases">
        <authorList>
            <consortium name="Genoscope - CEA"/>
            <person name="William W."/>
        </authorList>
    </citation>
    <scope>NUCLEOTIDE SEQUENCE [LARGE SCALE GENOMIC DNA]</scope>
</reference>
<proteinExistence type="predicted"/>
<dbReference type="PANTHER" id="PTHR43404:SF1">
    <property type="entry name" value="MNN4P"/>
    <property type="match status" value="1"/>
</dbReference>
<protein>
    <recommendedName>
        <fullName evidence="1">LicD/FKTN/FKRP nucleotidyltransferase domain-containing protein</fullName>
    </recommendedName>
</protein>
<evidence type="ECO:0000313" key="3">
    <source>
        <dbReference type="Proteomes" id="UP001159405"/>
    </source>
</evidence>
<dbReference type="Pfam" id="PF04991">
    <property type="entry name" value="LicD"/>
    <property type="match status" value="1"/>
</dbReference>
<dbReference type="PANTHER" id="PTHR43404">
    <property type="entry name" value="LIPOPOLYSACCHARIDE CHOLINEPHOSPHOTRANSFERASE LICD"/>
    <property type="match status" value="1"/>
</dbReference>
<dbReference type="Proteomes" id="UP001159405">
    <property type="component" value="Unassembled WGS sequence"/>
</dbReference>
<dbReference type="InterPro" id="IPR052942">
    <property type="entry name" value="LPS_cholinephosphotransferase"/>
</dbReference>
<gene>
    <name evidence="2" type="ORF">PLOB_00009459</name>
</gene>
<sequence length="211" mass="24549">MSLYGAKDSDFKPVPYTRLAPCERKPEGDINCPDIRRNGITRLRQAQLVLTRILRIFDLIAKKHCIRYWLYRGTLLGAARHNGHVSFDNDIDICIPKEDYEKFVITASKELPEDIFFQTEETDCHWEILPFSGLLGKLRDMRSCYGCGRAGSCKHKNGLQLDILSLKFVSSKIYLRPLCKKTERYFSIGRIEFRRLSSPAPREWKKILHSH</sequence>
<name>A0ABN8QVM9_9CNID</name>
<dbReference type="InterPro" id="IPR007074">
    <property type="entry name" value="LicD/FKTN/FKRP_NTP_transf"/>
</dbReference>
<feature type="non-terminal residue" evidence="2">
    <location>
        <position position="211"/>
    </location>
</feature>
<organism evidence="2 3">
    <name type="scientific">Porites lobata</name>
    <dbReference type="NCBI Taxonomy" id="104759"/>
    <lineage>
        <taxon>Eukaryota</taxon>
        <taxon>Metazoa</taxon>
        <taxon>Cnidaria</taxon>
        <taxon>Anthozoa</taxon>
        <taxon>Hexacorallia</taxon>
        <taxon>Scleractinia</taxon>
        <taxon>Fungiina</taxon>
        <taxon>Poritidae</taxon>
        <taxon>Porites</taxon>
    </lineage>
</organism>
<dbReference type="EMBL" id="CALNXK010000147">
    <property type="protein sequence ID" value="CAH3168844.1"/>
    <property type="molecule type" value="Genomic_DNA"/>
</dbReference>
<evidence type="ECO:0000259" key="1">
    <source>
        <dbReference type="Pfam" id="PF04991"/>
    </source>
</evidence>
<accession>A0ABN8QVM9</accession>
<evidence type="ECO:0000313" key="2">
    <source>
        <dbReference type="EMBL" id="CAH3168844.1"/>
    </source>
</evidence>
<feature type="domain" description="LicD/FKTN/FKRP nucleotidyltransferase" evidence="1">
    <location>
        <begin position="61"/>
        <end position="176"/>
    </location>
</feature>
<comment type="caution">
    <text evidence="2">The sequence shown here is derived from an EMBL/GenBank/DDBJ whole genome shotgun (WGS) entry which is preliminary data.</text>
</comment>